<keyword evidence="5 8" id="KW-1133">Transmembrane helix</keyword>
<feature type="transmembrane region" description="Helical" evidence="8">
    <location>
        <begin position="65"/>
        <end position="85"/>
    </location>
</feature>
<protein>
    <recommendedName>
        <fullName evidence="8">S-acyltransferase</fullName>
        <ecNumber evidence="8">2.3.1.225</ecNumber>
    </recommendedName>
    <alternativeName>
        <fullName evidence="8">Palmitoyltransferase</fullName>
    </alternativeName>
</protein>
<dbReference type="AlphaFoldDB" id="A0A2I0B297"/>
<dbReference type="EC" id="2.3.1.225" evidence="8"/>
<dbReference type="GO" id="GO:0006612">
    <property type="term" value="P:protein targeting to membrane"/>
    <property type="evidence" value="ECO:0007669"/>
    <property type="project" value="TreeGrafter"/>
</dbReference>
<gene>
    <name evidence="10" type="ORF">AXF42_Ash008734</name>
</gene>
<evidence type="ECO:0000256" key="8">
    <source>
        <dbReference type="RuleBase" id="RU079119"/>
    </source>
</evidence>
<keyword evidence="4 8" id="KW-0812">Transmembrane</keyword>
<evidence type="ECO:0000313" key="11">
    <source>
        <dbReference type="Proteomes" id="UP000236161"/>
    </source>
</evidence>
<evidence type="ECO:0000313" key="10">
    <source>
        <dbReference type="EMBL" id="PKA61902.1"/>
    </source>
</evidence>
<evidence type="ECO:0000256" key="5">
    <source>
        <dbReference type="ARBA" id="ARBA00022989"/>
    </source>
</evidence>
<organism evidence="10 11">
    <name type="scientific">Apostasia shenzhenica</name>
    <dbReference type="NCBI Taxonomy" id="1088818"/>
    <lineage>
        <taxon>Eukaryota</taxon>
        <taxon>Viridiplantae</taxon>
        <taxon>Streptophyta</taxon>
        <taxon>Embryophyta</taxon>
        <taxon>Tracheophyta</taxon>
        <taxon>Spermatophyta</taxon>
        <taxon>Magnoliopsida</taxon>
        <taxon>Liliopsida</taxon>
        <taxon>Asparagales</taxon>
        <taxon>Orchidaceae</taxon>
        <taxon>Apostasioideae</taxon>
        <taxon>Apostasia</taxon>
    </lineage>
</organism>
<feature type="transmembrane region" description="Helical" evidence="8">
    <location>
        <begin position="224"/>
        <end position="245"/>
    </location>
</feature>
<dbReference type="OrthoDB" id="331948at2759"/>
<evidence type="ECO:0000256" key="1">
    <source>
        <dbReference type="ARBA" id="ARBA00004141"/>
    </source>
</evidence>
<feature type="transmembrane region" description="Helical" evidence="8">
    <location>
        <begin position="6"/>
        <end position="26"/>
    </location>
</feature>
<dbReference type="STRING" id="1088818.A0A2I0B297"/>
<dbReference type="PROSITE" id="PS50216">
    <property type="entry name" value="DHHC"/>
    <property type="match status" value="1"/>
</dbReference>
<keyword evidence="6 8" id="KW-0472">Membrane</keyword>
<comment type="domain">
    <text evidence="8">The DHHC domain is required for palmitoyltransferase activity.</text>
</comment>
<dbReference type="Proteomes" id="UP000236161">
    <property type="component" value="Unassembled WGS sequence"/>
</dbReference>
<dbReference type="Pfam" id="PF01529">
    <property type="entry name" value="DHHC"/>
    <property type="match status" value="1"/>
</dbReference>
<dbReference type="GO" id="GO:0019706">
    <property type="term" value="F:protein-cysteine S-palmitoyltransferase activity"/>
    <property type="evidence" value="ECO:0007669"/>
    <property type="project" value="UniProtKB-EC"/>
</dbReference>
<dbReference type="GO" id="GO:0005783">
    <property type="term" value="C:endoplasmic reticulum"/>
    <property type="evidence" value="ECO:0007669"/>
    <property type="project" value="TreeGrafter"/>
</dbReference>
<feature type="domain" description="Palmitoyltransferase DHHC" evidence="9">
    <location>
        <begin position="149"/>
        <end position="262"/>
    </location>
</feature>
<comment type="similarity">
    <text evidence="2 8">Belongs to the DHHC palmitoyltransferase family.</text>
</comment>
<proteinExistence type="inferred from homology"/>
<evidence type="ECO:0000256" key="4">
    <source>
        <dbReference type="ARBA" id="ARBA00022692"/>
    </source>
</evidence>
<dbReference type="EMBL" id="KZ451923">
    <property type="protein sequence ID" value="PKA61902.1"/>
    <property type="molecule type" value="Genomic_DNA"/>
</dbReference>
<reference evidence="10 11" key="1">
    <citation type="journal article" date="2017" name="Nature">
        <title>The Apostasia genome and the evolution of orchids.</title>
        <authorList>
            <person name="Zhang G.Q."/>
            <person name="Liu K.W."/>
            <person name="Li Z."/>
            <person name="Lohaus R."/>
            <person name="Hsiao Y.Y."/>
            <person name="Niu S.C."/>
            <person name="Wang J.Y."/>
            <person name="Lin Y.C."/>
            <person name="Xu Q."/>
            <person name="Chen L.J."/>
            <person name="Yoshida K."/>
            <person name="Fujiwara S."/>
            <person name="Wang Z.W."/>
            <person name="Zhang Y.Q."/>
            <person name="Mitsuda N."/>
            <person name="Wang M."/>
            <person name="Liu G.H."/>
            <person name="Pecoraro L."/>
            <person name="Huang H.X."/>
            <person name="Xiao X.J."/>
            <person name="Lin M."/>
            <person name="Wu X.Y."/>
            <person name="Wu W.L."/>
            <person name="Chen Y.Y."/>
            <person name="Chang S.B."/>
            <person name="Sakamoto S."/>
            <person name="Ohme-Takagi M."/>
            <person name="Yagi M."/>
            <person name="Zeng S.J."/>
            <person name="Shen C.Y."/>
            <person name="Yeh C.M."/>
            <person name="Luo Y.B."/>
            <person name="Tsai W.C."/>
            <person name="Van de Peer Y."/>
            <person name="Liu Z.J."/>
        </authorList>
    </citation>
    <scope>NUCLEOTIDE SEQUENCE [LARGE SCALE GENOMIC DNA]</scope>
    <source>
        <strain evidence="11">cv. Shenzhen</strain>
        <tissue evidence="10">Stem</tissue>
    </source>
</reference>
<dbReference type="PANTHER" id="PTHR22883">
    <property type="entry name" value="ZINC FINGER DHHC DOMAIN CONTAINING PROTEIN"/>
    <property type="match status" value="1"/>
</dbReference>
<dbReference type="GO" id="GO:0016020">
    <property type="term" value="C:membrane"/>
    <property type="evidence" value="ECO:0007669"/>
    <property type="project" value="UniProtKB-SubCell"/>
</dbReference>
<evidence type="ECO:0000256" key="2">
    <source>
        <dbReference type="ARBA" id="ARBA00008574"/>
    </source>
</evidence>
<dbReference type="PANTHER" id="PTHR22883:SF127">
    <property type="entry name" value="ZDHHC-TYPE PALMITOYLTRANSFERASE 3-RELATED"/>
    <property type="match status" value="1"/>
</dbReference>
<name>A0A2I0B297_9ASPA</name>
<dbReference type="GO" id="GO:0005794">
    <property type="term" value="C:Golgi apparatus"/>
    <property type="evidence" value="ECO:0007669"/>
    <property type="project" value="TreeGrafter"/>
</dbReference>
<feature type="transmembrane region" description="Helical" evidence="8">
    <location>
        <begin position="33"/>
        <end position="53"/>
    </location>
</feature>
<feature type="transmembrane region" description="Helical" evidence="8">
    <location>
        <begin position="181"/>
        <end position="204"/>
    </location>
</feature>
<keyword evidence="7 8" id="KW-0012">Acyltransferase</keyword>
<keyword evidence="3 8" id="KW-0808">Transferase</keyword>
<keyword evidence="11" id="KW-1185">Reference proteome</keyword>
<evidence type="ECO:0000256" key="3">
    <source>
        <dbReference type="ARBA" id="ARBA00022679"/>
    </source>
</evidence>
<evidence type="ECO:0000259" key="9">
    <source>
        <dbReference type="Pfam" id="PF01529"/>
    </source>
</evidence>
<dbReference type="InterPro" id="IPR001594">
    <property type="entry name" value="Palmitoyltrfase_DHHC"/>
</dbReference>
<evidence type="ECO:0000256" key="6">
    <source>
        <dbReference type="ARBA" id="ARBA00023136"/>
    </source>
</evidence>
<accession>A0A2I0B297</accession>
<evidence type="ECO:0000256" key="7">
    <source>
        <dbReference type="ARBA" id="ARBA00023315"/>
    </source>
</evidence>
<dbReference type="InterPro" id="IPR039859">
    <property type="entry name" value="PFA4/ZDH16/20/ERF2-like"/>
</dbReference>
<comment type="catalytic activity">
    <reaction evidence="8">
        <text>L-cysteinyl-[protein] + hexadecanoyl-CoA = S-hexadecanoyl-L-cysteinyl-[protein] + CoA</text>
        <dbReference type="Rhea" id="RHEA:36683"/>
        <dbReference type="Rhea" id="RHEA-COMP:10131"/>
        <dbReference type="Rhea" id="RHEA-COMP:11032"/>
        <dbReference type="ChEBI" id="CHEBI:29950"/>
        <dbReference type="ChEBI" id="CHEBI:57287"/>
        <dbReference type="ChEBI" id="CHEBI:57379"/>
        <dbReference type="ChEBI" id="CHEBI:74151"/>
        <dbReference type="EC" id="2.3.1.225"/>
    </reaction>
</comment>
<comment type="subcellular location">
    <subcellularLocation>
        <location evidence="1">Membrane</location>
        <topology evidence="1">Multi-pass membrane protein</topology>
    </subcellularLocation>
</comment>
<sequence>MGSPVILASVASCIVVLVTHFALAMVPRLLPSISFLAMLPIAAVVLVATHTVAGCGRGLLRVKASAPAMVFGHILFLWGVHIAVIRYEEISTLLDASLNIECILLLIGLYKIVSCDPGVVAVDSTCSEVLDEVDSSQLGPHYKGSPCFSRIRHCSSCKRNVMGYDHHCPAFGNCIGQKNHYLFMTLVFGFIITEATYTMCSTQYMTLLLGTQRLSLETNQFKDLVISTMLFSLLQVVWQVLFLTWHMYCICCNIKTEEWINWTKYSEFQILAQPLPGSLIKMSLN</sequence>